<proteinExistence type="inferred from homology"/>
<dbReference type="EMBL" id="QGKX02000088">
    <property type="protein sequence ID" value="KAF3584871.1"/>
    <property type="molecule type" value="Genomic_DNA"/>
</dbReference>
<dbReference type="Gene3D" id="3.30.230.130">
    <property type="entry name" value="Cullin, Chain C, Domain 2"/>
    <property type="match status" value="1"/>
</dbReference>
<dbReference type="GO" id="GO:0031625">
    <property type="term" value="F:ubiquitin protein ligase binding"/>
    <property type="evidence" value="ECO:0007669"/>
    <property type="project" value="InterPro"/>
</dbReference>
<dbReference type="InterPro" id="IPR016158">
    <property type="entry name" value="Cullin_homology"/>
</dbReference>
<dbReference type="FunFam" id="3.30.230.130:FF:000007">
    <property type="entry name" value="Cullin-3A like"/>
    <property type="match status" value="1"/>
</dbReference>
<dbReference type="InterPro" id="IPR016159">
    <property type="entry name" value="Cullin_repeat-like_dom_sf"/>
</dbReference>
<dbReference type="InterPro" id="IPR019559">
    <property type="entry name" value="Cullin_neddylation_domain"/>
</dbReference>
<dbReference type="GO" id="GO:0006511">
    <property type="term" value="P:ubiquitin-dependent protein catabolic process"/>
    <property type="evidence" value="ECO:0007669"/>
    <property type="project" value="InterPro"/>
</dbReference>
<dbReference type="InterPro" id="IPR036388">
    <property type="entry name" value="WH-like_DNA-bd_sf"/>
</dbReference>
<sequence>MASILSFLIACSRVSGGIFFFPLPLFFALSLARAMASKPTPLSTLILSRRSFDRSVSIKRQGLLETIFIEDYRKFHEVKVWEDESISFYPLENDYFAGDNASLVGFSQPDYGSLLRDENLLRYTPIKDFTGNDSFLDVLERFVGAFEEQWWDEDGGGGGKGRRLVEVLSSRVVVVEGKEEDWCRFWLVLGGSGDALSVGLNESHVSALRSRQPQPLRLHQANHCRIHMEFIESCDCGDYLKKAEKRLTEEIDRVGHYLDAKSEDKITSVVEKEMIANHMQRLVLMENSGLVTMLLNDKYEDLGRMYNLFRRVTNGLATVRDVMTSHLREMGKQLVTDPEKSKDPVEFVQRLLDERDKYDKIISTAFGNDKTFQNASNSSFEYFINLNARSPEFISLFVDDKLRKGLKGIADADVEVVLDKVMMLFRYLQEKDVFEKYYKQHLAKRLLSGKTVSDDAEKSLIVKLKTECGYQFTSKLEGMFTDMKTSEDTMRGFYGSHPELSEGPTLIVQVLTTGSWPTQPAVPCNLPAEVSVLCEKFRSYYLGTHTGRRLSWQTNMGTADIKAIFGKGQKHELNVSTFQMCVLMLFNNSDRLSYKEIEQATEIPAPDLKRCLQSLACVKGKNVIKKEPMSKDIGEEDLFCVNDKFTSKFYKVKIGTVVAQKETEPEKQETRQRVEEDRKPQIEAAIVRIMKSRKILDHNNIIAEVTKQLQPRFLANPTEIKKRIESLIERDFLERDNTDRKLYRYLA</sequence>
<dbReference type="SUPFAM" id="SSF74788">
    <property type="entry name" value="Cullin repeat-like"/>
    <property type="match status" value="1"/>
</dbReference>
<dbReference type="FunFam" id="1.20.1310.10:FF:000005">
    <property type="entry name" value="Cullin 3"/>
    <property type="match status" value="1"/>
</dbReference>
<evidence type="ECO:0000256" key="2">
    <source>
        <dbReference type="ARBA" id="ARBA00022499"/>
    </source>
</evidence>
<dbReference type="PANTHER" id="PTHR11932">
    <property type="entry name" value="CULLIN"/>
    <property type="match status" value="1"/>
</dbReference>
<name>A0A8S9RU85_BRACR</name>
<comment type="caution">
    <text evidence="7">The sequence shown here is derived from an EMBL/GenBank/DDBJ whole genome shotgun (WGS) entry which is preliminary data.</text>
</comment>
<evidence type="ECO:0000256" key="4">
    <source>
        <dbReference type="PROSITE-ProRule" id="PRU00330"/>
    </source>
</evidence>
<dbReference type="SMART" id="SM00884">
    <property type="entry name" value="Cullin_Nedd8"/>
    <property type="match status" value="1"/>
</dbReference>
<evidence type="ECO:0000256" key="5">
    <source>
        <dbReference type="RuleBase" id="RU003829"/>
    </source>
</evidence>
<reference evidence="7" key="1">
    <citation type="submission" date="2019-12" db="EMBL/GenBank/DDBJ databases">
        <title>Genome sequencing and annotation of Brassica cretica.</title>
        <authorList>
            <person name="Studholme D.J."/>
            <person name="Sarris P."/>
        </authorList>
    </citation>
    <scope>NUCLEOTIDE SEQUENCE</scope>
    <source>
        <strain evidence="7">PFS-109/04</strain>
        <tissue evidence="7">Leaf</tissue>
    </source>
</reference>
<dbReference type="Gene3D" id="1.20.1310.10">
    <property type="entry name" value="Cullin Repeats"/>
    <property type="match status" value="3"/>
</dbReference>
<dbReference type="Pfam" id="PF26557">
    <property type="entry name" value="Cullin_AB"/>
    <property type="match status" value="1"/>
</dbReference>
<dbReference type="Pfam" id="PF00888">
    <property type="entry name" value="Cullin"/>
    <property type="match status" value="1"/>
</dbReference>
<dbReference type="InterPro" id="IPR001373">
    <property type="entry name" value="Cullin_N"/>
</dbReference>
<protein>
    <recommendedName>
        <fullName evidence="6">Cullin family profile domain-containing protein</fullName>
    </recommendedName>
</protein>
<dbReference type="SUPFAM" id="SSF46785">
    <property type="entry name" value="Winged helix' DNA-binding domain"/>
    <property type="match status" value="1"/>
</dbReference>
<dbReference type="InterPro" id="IPR059120">
    <property type="entry name" value="Cullin-like_AB"/>
</dbReference>
<dbReference type="Pfam" id="PF10557">
    <property type="entry name" value="Cullin_Nedd8"/>
    <property type="match status" value="1"/>
</dbReference>
<dbReference type="SMART" id="SM00182">
    <property type="entry name" value="CULLIN"/>
    <property type="match status" value="1"/>
</dbReference>
<gene>
    <name evidence="7" type="ORF">F2Q69_00027677</name>
</gene>
<evidence type="ECO:0000256" key="3">
    <source>
        <dbReference type="ARBA" id="ARBA00022843"/>
    </source>
</evidence>
<dbReference type="PROSITE" id="PS50069">
    <property type="entry name" value="CULLIN_2"/>
    <property type="match status" value="1"/>
</dbReference>
<evidence type="ECO:0000256" key="1">
    <source>
        <dbReference type="ARBA" id="ARBA00006019"/>
    </source>
</evidence>
<dbReference type="Proteomes" id="UP000712600">
    <property type="component" value="Unassembled WGS sequence"/>
</dbReference>
<dbReference type="InterPro" id="IPR045093">
    <property type="entry name" value="Cullin"/>
</dbReference>
<keyword evidence="3" id="KW-0832">Ubl conjugation</keyword>
<dbReference type="AlphaFoldDB" id="A0A8S9RU85"/>
<dbReference type="FunFam" id="1.10.10.10:FF:000183">
    <property type="entry name" value="Cullin 3"/>
    <property type="match status" value="1"/>
</dbReference>
<organism evidence="7 8">
    <name type="scientific">Brassica cretica</name>
    <name type="common">Mustard</name>
    <dbReference type="NCBI Taxonomy" id="69181"/>
    <lineage>
        <taxon>Eukaryota</taxon>
        <taxon>Viridiplantae</taxon>
        <taxon>Streptophyta</taxon>
        <taxon>Embryophyta</taxon>
        <taxon>Tracheophyta</taxon>
        <taxon>Spermatophyta</taxon>
        <taxon>Magnoliopsida</taxon>
        <taxon>eudicotyledons</taxon>
        <taxon>Gunneridae</taxon>
        <taxon>Pentapetalae</taxon>
        <taxon>rosids</taxon>
        <taxon>malvids</taxon>
        <taxon>Brassicales</taxon>
        <taxon>Brassicaceae</taxon>
        <taxon>Brassiceae</taxon>
        <taxon>Brassica</taxon>
    </lineage>
</organism>
<dbReference type="Gene3D" id="1.10.10.10">
    <property type="entry name" value="Winged helix-like DNA-binding domain superfamily/Winged helix DNA-binding domain"/>
    <property type="match status" value="1"/>
</dbReference>
<comment type="similarity">
    <text evidence="1 4 5">Belongs to the cullin family.</text>
</comment>
<evidence type="ECO:0000313" key="7">
    <source>
        <dbReference type="EMBL" id="KAF3584871.1"/>
    </source>
</evidence>
<dbReference type="InterPro" id="IPR036390">
    <property type="entry name" value="WH_DNA-bd_sf"/>
</dbReference>
<evidence type="ECO:0000313" key="8">
    <source>
        <dbReference type="Proteomes" id="UP000712600"/>
    </source>
</evidence>
<accession>A0A8S9RU85</accession>
<dbReference type="FunFam" id="1.20.1310.10:FF:000002">
    <property type="entry name" value="cullin-3 isoform X1"/>
    <property type="match status" value="1"/>
</dbReference>
<dbReference type="SUPFAM" id="SSF75632">
    <property type="entry name" value="Cullin homology domain"/>
    <property type="match status" value="1"/>
</dbReference>
<dbReference type="InterPro" id="IPR036317">
    <property type="entry name" value="Cullin_homology_sf"/>
</dbReference>
<evidence type="ECO:0000259" key="6">
    <source>
        <dbReference type="PROSITE" id="PS50069"/>
    </source>
</evidence>
<keyword evidence="2" id="KW-1017">Isopeptide bond</keyword>
<feature type="domain" description="Cullin family profile" evidence="6">
    <location>
        <begin position="389"/>
        <end position="616"/>
    </location>
</feature>